<proteinExistence type="predicted"/>
<accession>X1UZN4</accession>
<dbReference type="EMBL" id="BARW01018341">
    <property type="protein sequence ID" value="GAI97849.1"/>
    <property type="molecule type" value="Genomic_DNA"/>
</dbReference>
<reference evidence="1" key="1">
    <citation type="journal article" date="2014" name="Front. Microbiol.">
        <title>High frequency of phylogenetically diverse reductive dehalogenase-homologous genes in deep subseafloor sedimentary metagenomes.</title>
        <authorList>
            <person name="Kawai M."/>
            <person name="Futagami T."/>
            <person name="Toyoda A."/>
            <person name="Takaki Y."/>
            <person name="Nishi S."/>
            <person name="Hori S."/>
            <person name="Arai W."/>
            <person name="Tsubouchi T."/>
            <person name="Morono Y."/>
            <person name="Uchiyama I."/>
            <person name="Ito T."/>
            <person name="Fujiyama A."/>
            <person name="Inagaki F."/>
            <person name="Takami H."/>
        </authorList>
    </citation>
    <scope>NUCLEOTIDE SEQUENCE</scope>
    <source>
        <strain evidence="1">Expedition CK06-06</strain>
    </source>
</reference>
<organism evidence="1">
    <name type="scientific">marine sediment metagenome</name>
    <dbReference type="NCBI Taxonomy" id="412755"/>
    <lineage>
        <taxon>unclassified sequences</taxon>
        <taxon>metagenomes</taxon>
        <taxon>ecological metagenomes</taxon>
    </lineage>
</organism>
<sequence length="46" mass="5264">MVLEVLRGKHNSLYYLAVKINNGNFELVQTKPKAKMRAWTLTGKDS</sequence>
<comment type="caution">
    <text evidence="1">The sequence shown here is derived from an EMBL/GenBank/DDBJ whole genome shotgun (WGS) entry which is preliminary data.</text>
</comment>
<gene>
    <name evidence="1" type="ORF">S12H4_31429</name>
</gene>
<name>X1UZN4_9ZZZZ</name>
<protein>
    <submittedName>
        <fullName evidence="1">Uncharacterized protein</fullName>
    </submittedName>
</protein>
<evidence type="ECO:0000313" key="1">
    <source>
        <dbReference type="EMBL" id="GAI97849.1"/>
    </source>
</evidence>
<dbReference type="AlphaFoldDB" id="X1UZN4"/>